<organism evidence="2 3">
    <name type="scientific">Podospora bellae-mahoneyi</name>
    <dbReference type="NCBI Taxonomy" id="2093777"/>
    <lineage>
        <taxon>Eukaryota</taxon>
        <taxon>Fungi</taxon>
        <taxon>Dikarya</taxon>
        <taxon>Ascomycota</taxon>
        <taxon>Pezizomycotina</taxon>
        <taxon>Sordariomycetes</taxon>
        <taxon>Sordariomycetidae</taxon>
        <taxon>Sordariales</taxon>
        <taxon>Podosporaceae</taxon>
        <taxon>Podospora</taxon>
    </lineage>
</organism>
<sequence length="191" mass="20648">MKGSTIPLLFAGVTLTAAYPITGDVVNCRSGPGTSYSVVKQYTQGQDVTITCQTEGTNVNGVTIWDKTADGNCYVSDYYVQTGVNGYVTGRCSGACTTPKSNQATVDLIAEFEGFEPNVCMSSWFALAVIFKHSDMRGQTSILLEIQPSAMATSVSKLAALRCRIQSRSPRLMARGFWRTTWRVSSNASQP</sequence>
<dbReference type="Gene3D" id="2.30.30.40">
    <property type="entry name" value="SH3 Domains"/>
    <property type="match status" value="1"/>
</dbReference>
<dbReference type="Proteomes" id="UP001322138">
    <property type="component" value="Unassembled WGS sequence"/>
</dbReference>
<dbReference type="GeneID" id="87901043"/>
<name>A0ABR0F9S1_9PEZI</name>
<feature type="chain" id="PRO_5045318149" description="SH3b domain-containing protein" evidence="1">
    <location>
        <begin position="19"/>
        <end position="191"/>
    </location>
</feature>
<evidence type="ECO:0000256" key="1">
    <source>
        <dbReference type="SAM" id="SignalP"/>
    </source>
</evidence>
<protein>
    <recommendedName>
        <fullName evidence="4">SH3b domain-containing protein</fullName>
    </recommendedName>
</protein>
<keyword evidence="1" id="KW-0732">Signal</keyword>
<evidence type="ECO:0000313" key="3">
    <source>
        <dbReference type="Proteomes" id="UP001322138"/>
    </source>
</evidence>
<keyword evidence="3" id="KW-1185">Reference proteome</keyword>
<reference evidence="2 3" key="1">
    <citation type="journal article" date="2023" name="bioRxiv">
        <title>High-quality genome assemblies of four members of thePodospora anserinaspecies complex.</title>
        <authorList>
            <person name="Ament-Velasquez S.L."/>
            <person name="Vogan A.A."/>
            <person name="Wallerman O."/>
            <person name="Hartmann F."/>
            <person name="Gautier V."/>
            <person name="Silar P."/>
            <person name="Giraud T."/>
            <person name="Johannesson H."/>
        </authorList>
    </citation>
    <scope>NUCLEOTIDE SEQUENCE [LARGE SCALE GENOMIC DNA]</scope>
    <source>
        <strain evidence="2 3">CBS 112042</strain>
    </source>
</reference>
<accession>A0ABR0F9S1</accession>
<gene>
    <name evidence="2" type="ORF">QC761_611590</name>
</gene>
<proteinExistence type="predicted"/>
<dbReference type="EMBL" id="JAFFGZ010000008">
    <property type="protein sequence ID" value="KAK4640037.1"/>
    <property type="molecule type" value="Genomic_DNA"/>
</dbReference>
<comment type="caution">
    <text evidence="2">The sequence shown here is derived from an EMBL/GenBank/DDBJ whole genome shotgun (WGS) entry which is preliminary data.</text>
</comment>
<feature type="signal peptide" evidence="1">
    <location>
        <begin position="1"/>
        <end position="18"/>
    </location>
</feature>
<dbReference type="RefSeq" id="XP_062729013.1">
    <property type="nucleotide sequence ID" value="XM_062881561.1"/>
</dbReference>
<evidence type="ECO:0000313" key="2">
    <source>
        <dbReference type="EMBL" id="KAK4640037.1"/>
    </source>
</evidence>
<evidence type="ECO:0008006" key="4">
    <source>
        <dbReference type="Google" id="ProtNLM"/>
    </source>
</evidence>